<evidence type="ECO:0000259" key="4">
    <source>
        <dbReference type="Pfam" id="PF00149"/>
    </source>
</evidence>
<organism evidence="6 7">
    <name type="scientific">Thioflexithrix psekupsensis</name>
    <dbReference type="NCBI Taxonomy" id="1570016"/>
    <lineage>
        <taxon>Bacteria</taxon>
        <taxon>Pseudomonadati</taxon>
        <taxon>Pseudomonadota</taxon>
        <taxon>Gammaproteobacteria</taxon>
        <taxon>Thiotrichales</taxon>
        <taxon>Thioflexithrix</taxon>
    </lineage>
</organism>
<dbReference type="OrthoDB" id="9803927at2"/>
<dbReference type="GO" id="GO:0030288">
    <property type="term" value="C:outer membrane-bounded periplasmic space"/>
    <property type="evidence" value="ECO:0007669"/>
    <property type="project" value="TreeGrafter"/>
</dbReference>
<keyword evidence="3" id="KW-0378">Hydrolase</keyword>
<dbReference type="InterPro" id="IPR029052">
    <property type="entry name" value="Metallo-depent_PP-like"/>
</dbReference>
<gene>
    <name evidence="6" type="ORF">TPSD3_04855</name>
</gene>
<dbReference type="GO" id="GO:0008768">
    <property type="term" value="F:UDP-sugar diphosphatase activity"/>
    <property type="evidence" value="ECO:0007669"/>
    <property type="project" value="TreeGrafter"/>
</dbReference>
<dbReference type="Pfam" id="PF02872">
    <property type="entry name" value="5_nucleotid_C"/>
    <property type="match status" value="1"/>
</dbReference>
<feature type="signal peptide" evidence="3">
    <location>
        <begin position="1"/>
        <end position="25"/>
    </location>
</feature>
<dbReference type="InterPro" id="IPR008334">
    <property type="entry name" value="5'-Nucleotdase_C"/>
</dbReference>
<name>A0A251X9V3_9GAMM</name>
<dbReference type="GO" id="GO:0008253">
    <property type="term" value="F:5'-nucleotidase activity"/>
    <property type="evidence" value="ECO:0007669"/>
    <property type="project" value="InterPro"/>
</dbReference>
<dbReference type="AlphaFoldDB" id="A0A251X9V3"/>
<dbReference type="SUPFAM" id="SSF56300">
    <property type="entry name" value="Metallo-dependent phosphatases"/>
    <property type="match status" value="1"/>
</dbReference>
<dbReference type="GO" id="GO:0046872">
    <property type="term" value="F:metal ion binding"/>
    <property type="evidence" value="ECO:0007669"/>
    <property type="project" value="InterPro"/>
</dbReference>
<dbReference type="Pfam" id="PF00149">
    <property type="entry name" value="Metallophos"/>
    <property type="match status" value="1"/>
</dbReference>
<dbReference type="PROSITE" id="PS00785">
    <property type="entry name" value="5_NUCLEOTIDASE_1"/>
    <property type="match status" value="1"/>
</dbReference>
<dbReference type="NCBIfam" id="TIGR01530">
    <property type="entry name" value="nadN"/>
    <property type="match status" value="1"/>
</dbReference>
<dbReference type="InterPro" id="IPR006146">
    <property type="entry name" value="5'-Nucleotdase_CS"/>
</dbReference>
<dbReference type="InterPro" id="IPR036907">
    <property type="entry name" value="5'-Nucleotdase_C_sf"/>
</dbReference>
<sequence>MRKIFIFFNAFLALNLNFGMGAVTAEENCQIPYVDAQLNIHIPCYMAEDMALSVELLFKADNEKRAYWDLGQVSPATCTPTTSQCGTRLMEHGTNLLLHIPQLDVFGKTHHTQFTVALDAEHVNGGYFQLPELTYVAEDAIKSPLTLNLLHINDHHSHLVEENINLKFDGVTTQVNFAGFARMAAKIKELRSQVENPLVFHVGDAIVGTLYYSLFKGEADAAVMNAIDFDAMVLGNHEFDDGNAQLKTFLNQLQFPIVTANIDFSQSEDLNPSQLTRPIEPYLVKNINGQSVAIVGINTLKTLISSSPGKDLTFSDEIETAKRITAELEAKGINKIIYLTHYGYNQEQAMALQVAGIDVILGGDSHTLLGDFTEVGLTSEGSYPTIVSSPRQEPVCVAHAWQYGYVLGHLTVKFDDNGVVTECLGTPTLLLGDQFKQNGELVNEETWANIEQKIAQMPNVEIVTPDPEVSEILARYVEQVDVLSKQEIGEAKEDLLHIRIPGRHSSGIELAQGSLIAPLVAKGFFQQLASRQYNPDLVIQNAGGVRIDVVKGAITMQTAYTLLPFGNTIYLLEMSGAEVKQVLEEALINHFDNGGSSGSFPYAYGIRYTIDMNQAAGQRVTVLEVKNKATNEWQAIDLQATYRVGTNSFSASGGDGYLAFGRVPTEKRVDTFFDYAESFINYVKEVNTLSPIDDGGLTFIPKVD</sequence>
<dbReference type="SUPFAM" id="SSF55816">
    <property type="entry name" value="5'-nucleotidase (syn. UDP-sugar hydrolase), C-terminal domain"/>
    <property type="match status" value="1"/>
</dbReference>
<dbReference type="PANTHER" id="PTHR11575">
    <property type="entry name" value="5'-NUCLEOTIDASE-RELATED"/>
    <property type="match status" value="1"/>
</dbReference>
<keyword evidence="2 3" id="KW-0732">Signal</keyword>
<accession>A0A251X9V3</accession>
<dbReference type="RefSeq" id="WP_086487468.1">
    <property type="nucleotide sequence ID" value="NZ_MSLT01000007.1"/>
</dbReference>
<dbReference type="EMBL" id="MSLT01000007">
    <property type="protein sequence ID" value="OUD15030.1"/>
    <property type="molecule type" value="Genomic_DNA"/>
</dbReference>
<protein>
    <submittedName>
        <fullName evidence="6">NAD nucleotidase</fullName>
    </submittedName>
</protein>
<dbReference type="InterPro" id="IPR004843">
    <property type="entry name" value="Calcineurin-like_PHP"/>
</dbReference>
<comment type="similarity">
    <text evidence="1 3">Belongs to the 5'-nucleotidase family.</text>
</comment>
<reference evidence="6 7" key="1">
    <citation type="submission" date="2016-12" db="EMBL/GenBank/DDBJ databases">
        <title>Thioflexothrix psekupsii D3 genome sequencing and assembly.</title>
        <authorList>
            <person name="Fomenkov A."/>
            <person name="Vincze T."/>
            <person name="Grabovich M."/>
            <person name="Anton B.P."/>
            <person name="Dubinina G."/>
            <person name="Orlova M."/>
            <person name="Belousova E."/>
            <person name="Roberts R.J."/>
        </authorList>
    </citation>
    <scope>NUCLEOTIDE SEQUENCE [LARGE SCALE GENOMIC DNA]</scope>
    <source>
        <strain evidence="6">D3</strain>
    </source>
</reference>
<dbReference type="InterPro" id="IPR006179">
    <property type="entry name" value="5_nucleotidase/apyrase"/>
</dbReference>
<dbReference type="PANTHER" id="PTHR11575:SF24">
    <property type="entry name" value="5'-NUCLEOTIDASE"/>
    <property type="match status" value="1"/>
</dbReference>
<evidence type="ECO:0000259" key="5">
    <source>
        <dbReference type="Pfam" id="PF02872"/>
    </source>
</evidence>
<evidence type="ECO:0000313" key="6">
    <source>
        <dbReference type="EMBL" id="OUD15030.1"/>
    </source>
</evidence>
<dbReference type="PROSITE" id="PS00786">
    <property type="entry name" value="5_NUCLEOTIDASE_2"/>
    <property type="match status" value="1"/>
</dbReference>
<dbReference type="Proteomes" id="UP000194798">
    <property type="component" value="Unassembled WGS sequence"/>
</dbReference>
<dbReference type="PRINTS" id="PR01607">
    <property type="entry name" value="APYRASEFAMLY"/>
</dbReference>
<dbReference type="GO" id="GO:0009166">
    <property type="term" value="P:nucleotide catabolic process"/>
    <property type="evidence" value="ECO:0007669"/>
    <property type="project" value="InterPro"/>
</dbReference>
<feature type="chain" id="PRO_5011811077" evidence="3">
    <location>
        <begin position="26"/>
        <end position="704"/>
    </location>
</feature>
<keyword evidence="7" id="KW-1185">Reference proteome</keyword>
<dbReference type="Gene3D" id="3.60.21.10">
    <property type="match status" value="1"/>
</dbReference>
<dbReference type="Gene3D" id="3.90.780.10">
    <property type="entry name" value="5'-Nucleotidase, C-terminal domain"/>
    <property type="match status" value="1"/>
</dbReference>
<feature type="domain" description="Calcineurin-like phosphoesterase" evidence="4">
    <location>
        <begin position="148"/>
        <end position="367"/>
    </location>
</feature>
<evidence type="ECO:0000313" key="7">
    <source>
        <dbReference type="Proteomes" id="UP000194798"/>
    </source>
</evidence>
<evidence type="ECO:0000256" key="2">
    <source>
        <dbReference type="ARBA" id="ARBA00022729"/>
    </source>
</evidence>
<evidence type="ECO:0000256" key="1">
    <source>
        <dbReference type="ARBA" id="ARBA00006654"/>
    </source>
</evidence>
<dbReference type="InterPro" id="IPR006420">
    <property type="entry name" value="NadN"/>
</dbReference>
<keyword evidence="3" id="KW-0547">Nucleotide-binding</keyword>
<feature type="domain" description="5'-Nucleotidase C-terminal" evidence="5">
    <location>
        <begin position="511"/>
        <end position="660"/>
    </location>
</feature>
<evidence type="ECO:0000256" key="3">
    <source>
        <dbReference type="RuleBase" id="RU362119"/>
    </source>
</evidence>
<dbReference type="GO" id="GO:0000166">
    <property type="term" value="F:nucleotide binding"/>
    <property type="evidence" value="ECO:0007669"/>
    <property type="project" value="UniProtKB-KW"/>
</dbReference>
<comment type="caution">
    <text evidence="6">The sequence shown here is derived from an EMBL/GenBank/DDBJ whole genome shotgun (WGS) entry which is preliminary data.</text>
</comment>
<proteinExistence type="inferred from homology"/>